<evidence type="ECO:0000256" key="9">
    <source>
        <dbReference type="ARBA" id="ARBA00074495"/>
    </source>
</evidence>
<evidence type="ECO:0000256" key="4">
    <source>
        <dbReference type="ARBA" id="ARBA00023187"/>
    </source>
</evidence>
<dbReference type="CDD" id="cd02986">
    <property type="entry name" value="DLP"/>
    <property type="match status" value="1"/>
</dbReference>
<reference evidence="10" key="1">
    <citation type="submission" date="2025-08" db="UniProtKB">
        <authorList>
            <consortium name="Ensembl"/>
        </authorList>
    </citation>
    <scope>IDENTIFICATION</scope>
</reference>
<keyword evidence="11" id="KW-1185">Reference proteome</keyword>
<dbReference type="Ensembl" id="ENSLLET00000004044.1">
    <property type="protein sequence ID" value="ENSLLEP00000003862.1"/>
    <property type="gene ID" value="ENSLLEG00000002470.1"/>
</dbReference>
<reference evidence="10" key="2">
    <citation type="submission" date="2025-09" db="UniProtKB">
        <authorList>
            <consortium name="Ensembl"/>
        </authorList>
    </citation>
    <scope>IDENTIFICATION</scope>
</reference>
<evidence type="ECO:0000313" key="10">
    <source>
        <dbReference type="Ensembl" id="ENSLLEP00000003862.1"/>
    </source>
</evidence>
<dbReference type="SUPFAM" id="SSF52833">
    <property type="entry name" value="Thioredoxin-like"/>
    <property type="match status" value="1"/>
</dbReference>
<keyword evidence="3" id="KW-0507">mRNA processing</keyword>
<dbReference type="GO" id="GO:0005682">
    <property type="term" value="C:U5 snRNP"/>
    <property type="evidence" value="ECO:0007669"/>
    <property type="project" value="TreeGrafter"/>
</dbReference>
<dbReference type="OrthoDB" id="147752at2759"/>
<dbReference type="Gene3D" id="3.40.30.10">
    <property type="entry name" value="Glutaredoxin"/>
    <property type="match status" value="1"/>
</dbReference>
<accession>A0A8C5LY57</accession>
<evidence type="ECO:0000256" key="1">
    <source>
        <dbReference type="ARBA" id="ARBA00004123"/>
    </source>
</evidence>
<sequence length="218" mass="24503">MPWAFADHRGSIKIDDRSMFPSPADLCMSPSPTPESLMLAYCLTPSLYPDCSSLNKLKADAGFSDTSRNMSFLLPKLSAKRDVDNAIKTTAEKVLVLRFGRDDDPTCLQLDDILSKTSHDLSKMATIYLVDVDKVPVYTQYFDISLIPSTVFFFNGQHMKVDYGSPDHTKFVGSFKIKQDFIDLIEVIFRGAMRGKLIVKSPIDPKNIPKYDLLYQGV</sequence>
<keyword evidence="6" id="KW-0131">Cell cycle</keyword>
<organism evidence="10 11">
    <name type="scientific">Leptobrachium leishanense</name>
    <name type="common">Leishan spiny toad</name>
    <dbReference type="NCBI Taxonomy" id="445787"/>
    <lineage>
        <taxon>Eukaryota</taxon>
        <taxon>Metazoa</taxon>
        <taxon>Chordata</taxon>
        <taxon>Craniata</taxon>
        <taxon>Vertebrata</taxon>
        <taxon>Euteleostomi</taxon>
        <taxon>Amphibia</taxon>
        <taxon>Batrachia</taxon>
        <taxon>Anura</taxon>
        <taxon>Pelobatoidea</taxon>
        <taxon>Megophryidae</taxon>
        <taxon>Leptobrachium</taxon>
    </lineage>
</organism>
<dbReference type="SMART" id="SM01410">
    <property type="entry name" value="DIM1"/>
    <property type="match status" value="1"/>
</dbReference>
<dbReference type="FunFam" id="3.40.30.10:FF:000059">
    <property type="entry name" value="Thioredoxin-like protein"/>
    <property type="match status" value="1"/>
</dbReference>
<keyword evidence="4" id="KW-0508">mRNA splicing</keyword>
<proteinExistence type="inferred from homology"/>
<dbReference type="PANTHER" id="PTHR12052:SF4">
    <property type="entry name" value="THIOREDOXIN-LIKE PROTEIN 4B"/>
    <property type="match status" value="1"/>
</dbReference>
<dbReference type="InterPro" id="IPR036249">
    <property type="entry name" value="Thioredoxin-like_sf"/>
</dbReference>
<comment type="subcellular location">
    <subcellularLocation>
        <location evidence="1">Nucleus</location>
    </subcellularLocation>
</comment>
<evidence type="ECO:0000256" key="5">
    <source>
        <dbReference type="ARBA" id="ARBA00023242"/>
    </source>
</evidence>
<evidence type="ECO:0000256" key="8">
    <source>
        <dbReference type="ARBA" id="ARBA00063722"/>
    </source>
</evidence>
<evidence type="ECO:0000256" key="3">
    <source>
        <dbReference type="ARBA" id="ARBA00022664"/>
    </source>
</evidence>
<dbReference type="Pfam" id="PF02966">
    <property type="entry name" value="DIM1"/>
    <property type="match status" value="1"/>
</dbReference>
<dbReference type="GO" id="GO:0046540">
    <property type="term" value="C:U4/U6 x U5 tri-snRNP complex"/>
    <property type="evidence" value="ECO:0007669"/>
    <property type="project" value="InterPro"/>
</dbReference>
<dbReference type="GO" id="GO:0005681">
    <property type="term" value="C:spliceosomal complex"/>
    <property type="evidence" value="ECO:0007669"/>
    <property type="project" value="TreeGrafter"/>
</dbReference>
<comment type="similarity">
    <text evidence="2">Belongs to the DIM1 family.</text>
</comment>
<dbReference type="PANTHER" id="PTHR12052">
    <property type="entry name" value="THIOREDOXIN-LIKE PROTEN 4A, 4B"/>
    <property type="match status" value="1"/>
</dbReference>
<gene>
    <name evidence="10" type="primary">TXNL4B</name>
</gene>
<dbReference type="AlphaFoldDB" id="A0A8C5LY57"/>
<evidence type="ECO:0000256" key="6">
    <source>
        <dbReference type="ARBA" id="ARBA00023306"/>
    </source>
</evidence>
<dbReference type="InterPro" id="IPR004123">
    <property type="entry name" value="Dim1"/>
</dbReference>
<name>A0A8C5LY57_9ANUR</name>
<comment type="function">
    <text evidence="7">Essential role in pre-mRNA splicing. Required in cell cycle progression for S/G(2) transition.</text>
</comment>
<dbReference type="GO" id="GO:0000398">
    <property type="term" value="P:mRNA splicing, via spliceosome"/>
    <property type="evidence" value="ECO:0007669"/>
    <property type="project" value="InterPro"/>
</dbReference>
<evidence type="ECO:0000256" key="7">
    <source>
        <dbReference type="ARBA" id="ARBA00060348"/>
    </source>
</evidence>
<protein>
    <recommendedName>
        <fullName evidence="9">Thioredoxin-like protein 4B</fullName>
    </recommendedName>
</protein>
<evidence type="ECO:0000256" key="2">
    <source>
        <dbReference type="ARBA" id="ARBA00008241"/>
    </source>
</evidence>
<dbReference type="Proteomes" id="UP000694569">
    <property type="component" value="Unplaced"/>
</dbReference>
<dbReference type="GeneTree" id="ENSGT00390000010779"/>
<keyword evidence="5" id="KW-0539">Nucleus</keyword>
<comment type="subunit">
    <text evidence="8">Homodimer. Interacts with the U5-102 kDa protein subunit of the spliceosome.</text>
</comment>
<evidence type="ECO:0000313" key="11">
    <source>
        <dbReference type="Proteomes" id="UP000694569"/>
    </source>
</evidence>